<dbReference type="PANTHER" id="PTHR43185:SF1">
    <property type="entry name" value="FE(2+) TRANSPORTER FEOB"/>
    <property type="match status" value="1"/>
</dbReference>
<dbReference type="EMBL" id="JAGSOJ010000002">
    <property type="protein sequence ID" value="MCM1990564.1"/>
    <property type="molecule type" value="Genomic_DNA"/>
</dbReference>
<feature type="binding site" evidence="15">
    <location>
        <begin position="50"/>
        <end position="53"/>
    </location>
    <ligand>
        <name>GTP</name>
        <dbReference type="ChEBI" id="CHEBI:37565"/>
        <label>1</label>
    </ligand>
</feature>
<dbReference type="NCBIfam" id="TIGR00437">
    <property type="entry name" value="feoB"/>
    <property type="match status" value="1"/>
</dbReference>
<evidence type="ECO:0000256" key="12">
    <source>
        <dbReference type="ARBA" id="ARBA00023134"/>
    </source>
</evidence>
<feature type="binding site" evidence="15">
    <location>
        <begin position="33"/>
        <end position="37"/>
    </location>
    <ligand>
        <name>GTP</name>
        <dbReference type="ChEBI" id="CHEBI:37565"/>
        <label>1</label>
    </ligand>
</feature>
<comment type="similarity">
    <text evidence="17">Belongs to the TRAFAC class TrmE-Era-EngA-EngB-Septin-like GTPase superfamily. FeoB GTPase (TC 9.A.8) family.</text>
</comment>
<accession>A0A9J6P2D9</accession>
<keyword evidence="5 17" id="KW-0410">Iron transport</keyword>
<feature type="binding site" evidence="15">
    <location>
        <begin position="8"/>
        <end position="15"/>
    </location>
    <ligand>
        <name>GTP</name>
        <dbReference type="ChEBI" id="CHEBI:37565"/>
        <label>1</label>
    </ligand>
</feature>
<feature type="transmembrane region" description="Helical" evidence="17">
    <location>
        <begin position="270"/>
        <end position="291"/>
    </location>
</feature>
<dbReference type="NCBIfam" id="TIGR00231">
    <property type="entry name" value="small_GTP"/>
    <property type="match status" value="1"/>
</dbReference>
<evidence type="ECO:0000259" key="18">
    <source>
        <dbReference type="PROSITE" id="PS51711"/>
    </source>
</evidence>
<dbReference type="InterPro" id="IPR030389">
    <property type="entry name" value="G_FEOB_dom"/>
</dbReference>
<keyword evidence="9 17" id="KW-1133">Transmembrane helix</keyword>
<reference evidence="19" key="2">
    <citation type="submission" date="2021-04" db="EMBL/GenBank/DDBJ databases">
        <authorList>
            <person name="Dong X."/>
        </authorList>
    </citation>
    <scope>NUCLEOTIDE SEQUENCE</scope>
    <source>
        <strain evidence="19">ZWT</strain>
    </source>
</reference>
<keyword evidence="7 17" id="KW-0812">Transmembrane</keyword>
<dbReference type="GO" id="GO:0046872">
    <property type="term" value="F:metal ion binding"/>
    <property type="evidence" value="ECO:0007669"/>
    <property type="project" value="UniProtKB-KW"/>
</dbReference>
<dbReference type="Proteomes" id="UP001056429">
    <property type="component" value="Unassembled WGS sequence"/>
</dbReference>
<keyword evidence="6" id="KW-0997">Cell inner membrane</keyword>
<gene>
    <name evidence="19" type="primary">feoB</name>
    <name evidence="19" type="ORF">KDK92_12600</name>
</gene>
<dbReference type="InterPro" id="IPR005225">
    <property type="entry name" value="Small_GTP-bd"/>
</dbReference>
<dbReference type="Pfam" id="PF02421">
    <property type="entry name" value="FeoB_N"/>
    <property type="match status" value="1"/>
</dbReference>
<dbReference type="GO" id="GO:0015093">
    <property type="term" value="F:ferrous iron transmembrane transporter activity"/>
    <property type="evidence" value="ECO:0007669"/>
    <property type="project" value="UniProtKB-UniRule"/>
</dbReference>
<evidence type="ECO:0000256" key="2">
    <source>
        <dbReference type="ARBA" id="ARBA00004429"/>
    </source>
</evidence>
<name>A0A9J6P2D9_9CLOT</name>
<evidence type="ECO:0000256" key="13">
    <source>
        <dbReference type="ARBA" id="ARBA00023136"/>
    </source>
</evidence>
<dbReference type="GO" id="GO:0005886">
    <property type="term" value="C:plasma membrane"/>
    <property type="evidence" value="ECO:0007669"/>
    <property type="project" value="UniProtKB-SubCell"/>
</dbReference>
<feature type="transmembrane region" description="Helical" evidence="17">
    <location>
        <begin position="587"/>
        <end position="609"/>
    </location>
</feature>
<dbReference type="InterPro" id="IPR011640">
    <property type="entry name" value="Fe2_transport_prot_B_C"/>
</dbReference>
<feature type="binding site" evidence="16">
    <location>
        <position position="22"/>
    </location>
    <ligand>
        <name>Mg(2+)</name>
        <dbReference type="ChEBI" id="CHEBI:18420"/>
        <label>1</label>
    </ligand>
</feature>
<evidence type="ECO:0000256" key="6">
    <source>
        <dbReference type="ARBA" id="ARBA00022519"/>
    </source>
</evidence>
<dbReference type="GO" id="GO:0005525">
    <property type="term" value="F:GTP binding"/>
    <property type="evidence" value="ECO:0007669"/>
    <property type="project" value="UniProtKB-KW"/>
</dbReference>
<evidence type="ECO:0000256" key="4">
    <source>
        <dbReference type="ARBA" id="ARBA00022475"/>
    </source>
</evidence>
<keyword evidence="8 15" id="KW-0547">Nucleotide-binding</keyword>
<dbReference type="InterPro" id="IPR003373">
    <property type="entry name" value="Fe2_transport_prot-B"/>
</dbReference>
<keyword evidence="16" id="KW-0460">Magnesium</keyword>
<protein>
    <recommendedName>
        <fullName evidence="14 17">Ferrous iron transport protein B</fullName>
    </recommendedName>
</protein>
<evidence type="ECO:0000256" key="14">
    <source>
        <dbReference type="NCBIfam" id="TIGR00437"/>
    </source>
</evidence>
<proteinExistence type="inferred from homology"/>
<dbReference type="RefSeq" id="WP_250859614.1">
    <property type="nucleotide sequence ID" value="NZ_JAGSOJ010000002.1"/>
</dbReference>
<feature type="transmembrane region" description="Helical" evidence="17">
    <location>
        <begin position="525"/>
        <end position="548"/>
    </location>
</feature>
<keyword evidence="12 15" id="KW-0342">GTP-binding</keyword>
<dbReference type="PROSITE" id="PS51711">
    <property type="entry name" value="G_FEOB"/>
    <property type="match status" value="1"/>
</dbReference>
<evidence type="ECO:0000256" key="16">
    <source>
        <dbReference type="PIRSR" id="PIRSR603373-2"/>
    </source>
</evidence>
<evidence type="ECO:0000256" key="8">
    <source>
        <dbReference type="ARBA" id="ARBA00022741"/>
    </source>
</evidence>
<evidence type="ECO:0000256" key="17">
    <source>
        <dbReference type="RuleBase" id="RU362098"/>
    </source>
</evidence>
<keyword evidence="13 17" id="KW-0472">Membrane</keyword>
<dbReference type="InterPro" id="IPR027417">
    <property type="entry name" value="P-loop_NTPase"/>
</dbReference>
<feature type="transmembrane region" description="Helical" evidence="17">
    <location>
        <begin position="560"/>
        <end position="581"/>
    </location>
</feature>
<organism evidence="19 20">
    <name type="scientific">Oceanirhabdus seepicola</name>
    <dbReference type="NCBI Taxonomy" id="2828781"/>
    <lineage>
        <taxon>Bacteria</taxon>
        <taxon>Bacillati</taxon>
        <taxon>Bacillota</taxon>
        <taxon>Clostridia</taxon>
        <taxon>Eubacteriales</taxon>
        <taxon>Clostridiaceae</taxon>
        <taxon>Oceanirhabdus</taxon>
    </lineage>
</organism>
<dbReference type="Pfam" id="PF07664">
    <property type="entry name" value="FeoB_C"/>
    <property type="match status" value="1"/>
</dbReference>
<reference evidence="19" key="1">
    <citation type="journal article" date="2021" name="mSystems">
        <title>Bacteria and Archaea Synergistically Convert Glycine Betaine to Biogenic Methane in the Formosa Cold Seep of the South China Sea.</title>
        <authorList>
            <person name="Li L."/>
            <person name="Zhang W."/>
            <person name="Zhang S."/>
            <person name="Song L."/>
            <person name="Sun Q."/>
            <person name="Zhang H."/>
            <person name="Xiang H."/>
            <person name="Dong X."/>
        </authorList>
    </citation>
    <scope>NUCLEOTIDE SEQUENCE</scope>
    <source>
        <strain evidence="19">ZWT</strain>
    </source>
</reference>
<evidence type="ECO:0000313" key="20">
    <source>
        <dbReference type="Proteomes" id="UP001056429"/>
    </source>
</evidence>
<dbReference type="SUPFAM" id="SSF52540">
    <property type="entry name" value="P-loop containing nucleoside triphosphate hydrolases"/>
    <property type="match status" value="1"/>
</dbReference>
<feature type="domain" description="FeoB-type G" evidence="18">
    <location>
        <begin position="1"/>
        <end position="159"/>
    </location>
</feature>
<feature type="transmembrane region" description="Helical" evidence="17">
    <location>
        <begin position="317"/>
        <end position="335"/>
    </location>
</feature>
<dbReference type="Gene3D" id="3.40.50.300">
    <property type="entry name" value="P-loop containing nucleotide triphosphate hydrolases"/>
    <property type="match status" value="1"/>
</dbReference>
<evidence type="ECO:0000313" key="19">
    <source>
        <dbReference type="EMBL" id="MCM1990564.1"/>
    </source>
</evidence>
<dbReference type="AlphaFoldDB" id="A0A9J6P2D9"/>
<keyword evidence="3 17" id="KW-0813">Transport</keyword>
<feature type="transmembrane region" description="Helical" evidence="17">
    <location>
        <begin position="207"/>
        <end position="225"/>
    </location>
</feature>
<dbReference type="InterPro" id="IPR011642">
    <property type="entry name" value="Gate_dom"/>
</dbReference>
<keyword evidence="16" id="KW-0479">Metal-binding</keyword>
<evidence type="ECO:0000256" key="3">
    <source>
        <dbReference type="ARBA" id="ARBA00022448"/>
    </source>
</evidence>
<feature type="binding site" evidence="16">
    <location>
        <position position="23"/>
    </location>
    <ligand>
        <name>Mg(2+)</name>
        <dbReference type="ChEBI" id="CHEBI:18420"/>
        <label>2</label>
    </ligand>
</feature>
<feature type="binding site" evidence="15">
    <location>
        <begin position="110"/>
        <end position="113"/>
    </location>
    <ligand>
        <name>GTP</name>
        <dbReference type="ChEBI" id="CHEBI:37565"/>
        <label>1</label>
    </ligand>
</feature>
<comment type="function">
    <text evidence="1 17">Probable transporter of a GTP-driven Fe(2+) uptake system.</text>
</comment>
<evidence type="ECO:0000256" key="15">
    <source>
        <dbReference type="PIRSR" id="PIRSR603373-1"/>
    </source>
</evidence>
<evidence type="ECO:0000256" key="9">
    <source>
        <dbReference type="ARBA" id="ARBA00022989"/>
    </source>
</evidence>
<evidence type="ECO:0000256" key="5">
    <source>
        <dbReference type="ARBA" id="ARBA00022496"/>
    </source>
</evidence>
<evidence type="ECO:0000256" key="7">
    <source>
        <dbReference type="ARBA" id="ARBA00022692"/>
    </source>
</evidence>
<evidence type="ECO:0000256" key="11">
    <source>
        <dbReference type="ARBA" id="ARBA00023065"/>
    </source>
</evidence>
<sequence>MKTIALVGNPNVGKTTLFNLLTGSKQKVGNWAGVTVDKKEGSYKNNRIIDLPGIYALDTFSNEEKVSKEFLQKDDVDLIINIVDASNLVRNLFLTTQLKQFKKPIVIVLNMMDMAKSKGIEINTTKLEDELGLKVIPISASKNEGIDKVKDFIISGNFKKENNIKDFDDETDTYIYLDSVLDKCTNYIKTDESSISDKIDKVMLNKFLSFPIFLFMMFIIFKFTFNWAGQPLADLLDGYLNDSLIPFLNESLTFLSPMIKSLLVDGIISGVGSILVFLPIILVLFIGITLLEDSGYMARAALITDKLMRMMGLSGKAFIPMIVGFGCSVPAVMSARTLESEKDRKLAALLVPLMSCNARLPVYAVFISAFFPNNGTLVLMSLYLLGIVLSFLIGILFKNTIFKKDEEPFIIELPEYQVPNFKNLLLHTWEKAKGFVKKAGTIILAMSVVIWFLSSFSMTGATDSINDSFLASIGKAIAPFFAPLGFGNWQSAVALLNGLLAKEVVVSSMGVIFGSDLQTLLPQHFSAVTAYGFMVFVLLYTPCVTVIATMKKEFGYRFMLFSVGYQLALAWIVAFLVNVFGGMLANGAISAIQLLMAIALISLTIGIIIKIFKKKKSCDCSC</sequence>
<comment type="caution">
    <text evidence="19">The sequence shown here is derived from an EMBL/GenBank/DDBJ whole genome shotgun (WGS) entry which is preliminary data.</text>
</comment>
<dbReference type="PANTHER" id="PTHR43185">
    <property type="entry name" value="FERROUS IRON TRANSPORT PROTEIN B"/>
    <property type="match status" value="1"/>
</dbReference>
<feature type="transmembrane region" description="Helical" evidence="17">
    <location>
        <begin position="377"/>
        <end position="397"/>
    </location>
</feature>
<dbReference type="FunFam" id="3.40.50.300:FF:000426">
    <property type="entry name" value="Ferrous iron transport protein B"/>
    <property type="match status" value="1"/>
</dbReference>
<comment type="subcellular location">
    <subcellularLocation>
        <location evidence="2">Cell inner membrane</location>
        <topology evidence="2">Multi-pass membrane protein</topology>
    </subcellularLocation>
    <subcellularLocation>
        <location evidence="17">Cell membrane</location>
        <topology evidence="17">Multi-pass membrane protein</topology>
    </subcellularLocation>
</comment>
<feature type="transmembrane region" description="Helical" evidence="17">
    <location>
        <begin position="439"/>
        <end position="457"/>
    </location>
</feature>
<evidence type="ECO:0000256" key="10">
    <source>
        <dbReference type="ARBA" id="ARBA00023004"/>
    </source>
</evidence>
<evidence type="ECO:0000256" key="1">
    <source>
        <dbReference type="ARBA" id="ARBA00003926"/>
    </source>
</evidence>
<keyword evidence="10 17" id="KW-0408">Iron</keyword>
<keyword evidence="11" id="KW-0406">Ion transport</keyword>
<keyword evidence="20" id="KW-1185">Reference proteome</keyword>
<feature type="binding site" evidence="16">
    <location>
        <position position="19"/>
    </location>
    <ligand>
        <name>Mg(2+)</name>
        <dbReference type="ChEBI" id="CHEBI:18420"/>
        <label>2</label>
    </ligand>
</feature>
<keyword evidence="4" id="KW-1003">Cell membrane</keyword>
<dbReference type="InterPro" id="IPR050860">
    <property type="entry name" value="FeoB_GTPase"/>
</dbReference>
<dbReference type="Pfam" id="PF07670">
    <property type="entry name" value="Gate"/>
    <property type="match status" value="2"/>
</dbReference>
<dbReference type="CDD" id="cd01879">
    <property type="entry name" value="FeoB"/>
    <property type="match status" value="1"/>
</dbReference>